<accession>I3UB68</accession>
<dbReference type="Proteomes" id="UP000005267">
    <property type="component" value="Chromosome"/>
</dbReference>
<sequence length="36" mass="3959">MIGGGFFDPKVPTLKFNGYGEQVASLYSAMDLRANY</sequence>
<organism evidence="1 2">
    <name type="scientific">Advenella kashmirensis (strain DSM 17095 / LMG 22695 / WT001)</name>
    <name type="common">Tetrathiobacter kashmirensis</name>
    <dbReference type="NCBI Taxonomy" id="1036672"/>
    <lineage>
        <taxon>Bacteria</taxon>
        <taxon>Pseudomonadati</taxon>
        <taxon>Pseudomonadota</taxon>
        <taxon>Betaproteobacteria</taxon>
        <taxon>Burkholderiales</taxon>
        <taxon>Alcaligenaceae</taxon>
    </lineage>
</organism>
<dbReference type="HOGENOM" id="CLU_3354109_0_0_4"/>
<proteinExistence type="predicted"/>
<reference evidence="1 2" key="1">
    <citation type="journal article" date="2011" name="J. Bacteriol.">
        <title>Whole-genome shotgun sequencing of the sulfur-oxidizing chemoautotroph Tetrathiobacter kashmirensis.</title>
        <authorList>
            <person name="Ghosh W."/>
            <person name="George A."/>
            <person name="Agarwal A."/>
            <person name="Raj P."/>
            <person name="Alam M."/>
            <person name="Pyne P."/>
            <person name="Das Gupta S.K."/>
        </authorList>
    </citation>
    <scope>NUCLEOTIDE SEQUENCE [LARGE SCALE GENOMIC DNA]</scope>
    <source>
        <strain evidence="1 2">WT001</strain>
    </source>
</reference>
<keyword evidence="2" id="KW-1185">Reference proteome</keyword>
<gene>
    <name evidence="1" type="ordered locus">TKWG_09800</name>
</gene>
<dbReference type="EMBL" id="CP003555">
    <property type="protein sequence ID" value="AFK62256.1"/>
    <property type="molecule type" value="Genomic_DNA"/>
</dbReference>
<name>I3UB68_ADVKW</name>
<evidence type="ECO:0000313" key="1">
    <source>
        <dbReference type="EMBL" id="AFK62256.1"/>
    </source>
</evidence>
<evidence type="ECO:0000313" key="2">
    <source>
        <dbReference type="Proteomes" id="UP000005267"/>
    </source>
</evidence>
<protein>
    <submittedName>
        <fullName evidence="1">TMAO/DMSO reductase</fullName>
    </submittedName>
</protein>
<reference evidence="2" key="2">
    <citation type="journal article" date="2013" name="PLoS ONE">
        <title>Genome implosion elicits host-confinement in Alcaligenaceae: evidence from the comparative genomics of Tetrathiobacter kashmirensis, a pathogen in the making.</title>
        <authorList>
            <person name="Ghosh W."/>
            <person name="Alam M."/>
            <person name="Roy C."/>
            <person name="Pyne P."/>
            <person name="George A."/>
            <person name="Chakraborty R."/>
            <person name="Majumder S."/>
            <person name="Agarwal A."/>
            <person name="Chakraborty S."/>
            <person name="Majumdar S."/>
            <person name="Gupta S.K."/>
        </authorList>
    </citation>
    <scope>NUCLEOTIDE SEQUENCE [LARGE SCALE GENOMIC DNA]</scope>
    <source>
        <strain evidence="2">WT001</strain>
    </source>
</reference>
<dbReference type="AlphaFoldDB" id="I3UB68"/>
<dbReference type="KEGG" id="aka:TKWG_09800"/>